<keyword evidence="8" id="KW-0811">Translocation</keyword>
<accession>A0A0K0FVF3</accession>
<dbReference type="PANTHER" id="PTHR13032">
    <property type="entry name" value="MITOCHONDRIAL IMPORT INNER MEMBRANE TRANSLOCASE SUBUNIT TIM21"/>
    <property type="match status" value="1"/>
</dbReference>
<dbReference type="Pfam" id="PF08294">
    <property type="entry name" value="TIM21"/>
    <property type="match status" value="1"/>
</dbReference>
<dbReference type="GO" id="GO:0005744">
    <property type="term" value="C:TIM23 mitochondrial import inner membrane translocase complex"/>
    <property type="evidence" value="ECO:0007669"/>
    <property type="project" value="UniProtKB-UniRule"/>
</dbReference>
<evidence type="ECO:0000256" key="2">
    <source>
        <dbReference type="ARBA" id="ARBA00010867"/>
    </source>
</evidence>
<dbReference type="Gene3D" id="3.10.450.320">
    <property type="entry name" value="Mitochondrial import inner membrane translocase subunit Tim21"/>
    <property type="match status" value="1"/>
</dbReference>
<evidence type="ECO:0000256" key="4">
    <source>
        <dbReference type="ARBA" id="ARBA00022946"/>
    </source>
</evidence>
<keyword evidence="9" id="KW-1185">Reference proteome</keyword>
<evidence type="ECO:0000313" key="9">
    <source>
        <dbReference type="Proteomes" id="UP000035680"/>
    </source>
</evidence>
<keyword evidence="8" id="KW-0653">Protein transport</keyword>
<reference evidence="9" key="1">
    <citation type="submission" date="2014-07" db="EMBL/GenBank/DDBJ databases">
        <authorList>
            <person name="Martin A.A"/>
            <person name="De Silva N."/>
        </authorList>
    </citation>
    <scope>NUCLEOTIDE SEQUENCE</scope>
</reference>
<dbReference type="GO" id="GO:0030150">
    <property type="term" value="P:protein import into mitochondrial matrix"/>
    <property type="evidence" value="ECO:0007669"/>
    <property type="project" value="UniProtKB-UniRule"/>
</dbReference>
<keyword evidence="8" id="KW-0813">Transport</keyword>
<organism evidence="9 10">
    <name type="scientific">Strongyloides venezuelensis</name>
    <name type="common">Threadworm</name>
    <dbReference type="NCBI Taxonomy" id="75913"/>
    <lineage>
        <taxon>Eukaryota</taxon>
        <taxon>Metazoa</taxon>
        <taxon>Ecdysozoa</taxon>
        <taxon>Nematoda</taxon>
        <taxon>Chromadorea</taxon>
        <taxon>Rhabditida</taxon>
        <taxon>Tylenchina</taxon>
        <taxon>Panagrolaimomorpha</taxon>
        <taxon>Strongyloidoidea</taxon>
        <taxon>Strongyloididae</taxon>
        <taxon>Strongyloides</taxon>
    </lineage>
</organism>
<dbReference type="InterPro" id="IPR038552">
    <property type="entry name" value="Tim21_IMS_sf"/>
</dbReference>
<evidence type="ECO:0000256" key="8">
    <source>
        <dbReference type="RuleBase" id="RU367142"/>
    </source>
</evidence>
<keyword evidence="5 8" id="KW-1133">Transmembrane helix</keyword>
<evidence type="ECO:0000256" key="6">
    <source>
        <dbReference type="ARBA" id="ARBA00023128"/>
    </source>
</evidence>
<comment type="subcellular location">
    <subcellularLocation>
        <location evidence="8">Mitochondrion inner membrane</location>
        <topology evidence="8">Single-pass membrane protein</topology>
    </subcellularLocation>
    <subcellularLocation>
        <location evidence="1">Mitochondrion membrane</location>
        <topology evidence="1">Single-pass membrane protein</topology>
    </subcellularLocation>
</comment>
<evidence type="ECO:0000256" key="7">
    <source>
        <dbReference type="ARBA" id="ARBA00023136"/>
    </source>
</evidence>
<keyword evidence="7 8" id="KW-0472">Membrane</keyword>
<comment type="function">
    <text evidence="8">Essential component of the TIM23 complex, a complex that mediates the translocation of transit peptide-containing proteins across the mitochondrial inner membrane.</text>
</comment>
<comment type="subunit">
    <text evidence="8">Component of the TIM23 complex.</text>
</comment>
<proteinExistence type="inferred from homology"/>
<protein>
    <recommendedName>
        <fullName evidence="8">Mitochondrial import inner membrane translocase subunit Tim21</fullName>
    </recommendedName>
</protein>
<name>A0A0K0FVF3_STRVS</name>
<keyword evidence="8" id="KW-0999">Mitochondrion inner membrane</keyword>
<reference evidence="10" key="2">
    <citation type="submission" date="2015-08" db="UniProtKB">
        <authorList>
            <consortium name="WormBaseParasite"/>
        </authorList>
    </citation>
    <scope>IDENTIFICATION</scope>
</reference>
<dbReference type="WBParaSite" id="SVE_1631800.1">
    <property type="protein sequence ID" value="SVE_1631800.1"/>
    <property type="gene ID" value="SVE_1631800"/>
</dbReference>
<keyword evidence="3 8" id="KW-0812">Transmembrane</keyword>
<evidence type="ECO:0000313" key="10">
    <source>
        <dbReference type="WBParaSite" id="SVE_1631800.1"/>
    </source>
</evidence>
<dbReference type="Proteomes" id="UP000035680">
    <property type="component" value="Unassembled WGS sequence"/>
</dbReference>
<evidence type="ECO:0000256" key="1">
    <source>
        <dbReference type="ARBA" id="ARBA00004304"/>
    </source>
</evidence>
<keyword evidence="6 8" id="KW-0496">Mitochondrion</keyword>
<evidence type="ECO:0000256" key="3">
    <source>
        <dbReference type="ARBA" id="ARBA00022692"/>
    </source>
</evidence>
<sequence>MLRILPRRRLNILYSHYFKNSIRSISNSNHFLKEEIKDTKDKVTSFSNKEDTAISKSVLEDIYTYHEEKPKTFTGKAKQATVNTFFYSCLAASVAALGALVYVLFTEIFGPSSPSVIFSKSLSVVREDPNVKSVFGDSVAGYGEENRRGRRRNYIHSNYEKDGEQRVLVQYNIKGNDVKGRVTVVMGNKDGSWDYRILTVETTTRPYRTFTIIDNRNLQTI</sequence>
<evidence type="ECO:0000256" key="5">
    <source>
        <dbReference type="ARBA" id="ARBA00022989"/>
    </source>
</evidence>
<feature type="transmembrane region" description="Helical" evidence="8">
    <location>
        <begin position="85"/>
        <end position="105"/>
    </location>
</feature>
<dbReference type="STRING" id="75913.A0A0K0FVF3"/>
<dbReference type="InterPro" id="IPR013261">
    <property type="entry name" value="Tim21"/>
</dbReference>
<dbReference type="AlphaFoldDB" id="A0A0K0FVF3"/>
<keyword evidence="4" id="KW-0809">Transit peptide</keyword>
<dbReference type="PANTHER" id="PTHR13032:SF6">
    <property type="entry name" value="MITOCHONDRIAL IMPORT INNER MEMBRANE TRANSLOCASE SUBUNIT TIM21"/>
    <property type="match status" value="1"/>
</dbReference>
<comment type="similarity">
    <text evidence="2 8">Belongs to the TIM21 family.</text>
</comment>